<dbReference type="RefSeq" id="XP_075083409.1">
    <property type="nucleotide sequence ID" value="XM_075227308.1"/>
</dbReference>
<organism evidence="1 2">
    <name type="scientific">Nicotiana tabacum</name>
    <name type="common">Common tobacco</name>
    <dbReference type="NCBI Taxonomy" id="4097"/>
    <lineage>
        <taxon>Eukaryota</taxon>
        <taxon>Viridiplantae</taxon>
        <taxon>Streptophyta</taxon>
        <taxon>Embryophyta</taxon>
        <taxon>Tracheophyta</taxon>
        <taxon>Spermatophyta</taxon>
        <taxon>Magnoliopsida</taxon>
        <taxon>eudicotyledons</taxon>
        <taxon>Gunneridae</taxon>
        <taxon>Pentapetalae</taxon>
        <taxon>asterids</taxon>
        <taxon>lamiids</taxon>
        <taxon>Solanales</taxon>
        <taxon>Solanaceae</taxon>
        <taxon>Nicotianoideae</taxon>
        <taxon>Nicotianeae</taxon>
        <taxon>Nicotiana</taxon>
    </lineage>
</organism>
<accession>A0AC58SEL2</accession>
<dbReference type="Proteomes" id="UP000790787">
    <property type="component" value="Chromosome 12"/>
</dbReference>
<sequence length="105" mass="11726">MSKNTIDHTHPLFLGPSDTPSSVSIPVKLTRSENYGLWSRSMRIALLGKRKLGFVTGTCKKESYKITDLQEQWKTCNAIVLSWIMNIVCEDLLGGIVYASDAHLV</sequence>
<name>A0AC58SEL2_TOBAC</name>
<reference evidence="1" key="1">
    <citation type="journal article" date="2014" name="Nat. Commun.">
        <title>The tobacco genome sequence and its comparison with those of tomato and potato.</title>
        <authorList>
            <person name="Sierro N."/>
            <person name="Battey J.N."/>
            <person name="Ouadi S."/>
            <person name="Bakaher N."/>
            <person name="Bovet L."/>
            <person name="Willig A."/>
            <person name="Goepfert S."/>
            <person name="Peitsch M.C."/>
            <person name="Ivanov N.V."/>
        </authorList>
    </citation>
    <scope>NUCLEOTIDE SEQUENCE [LARGE SCALE GENOMIC DNA]</scope>
</reference>
<reference evidence="2" key="2">
    <citation type="submission" date="2025-08" db="UniProtKB">
        <authorList>
            <consortium name="RefSeq"/>
        </authorList>
    </citation>
    <scope>IDENTIFICATION</scope>
    <source>
        <tissue evidence="2">Leaf</tissue>
    </source>
</reference>
<keyword evidence="1" id="KW-1185">Reference proteome</keyword>
<proteinExistence type="predicted"/>
<protein>
    <submittedName>
        <fullName evidence="2">Uncharacterized protein LOC142167149</fullName>
    </submittedName>
</protein>
<evidence type="ECO:0000313" key="1">
    <source>
        <dbReference type="Proteomes" id="UP000790787"/>
    </source>
</evidence>
<gene>
    <name evidence="2" type="primary">LOC142167149</name>
</gene>
<evidence type="ECO:0000313" key="2">
    <source>
        <dbReference type="RefSeq" id="XP_075083409.1"/>
    </source>
</evidence>